<evidence type="ECO:0000256" key="1">
    <source>
        <dbReference type="ARBA" id="ARBA00004613"/>
    </source>
</evidence>
<protein>
    <submittedName>
        <fullName evidence="6 7">Pancreatic lipase-related protein 2-like</fullName>
    </submittedName>
</protein>
<dbReference type="InterPro" id="IPR013818">
    <property type="entry name" value="Lipase"/>
</dbReference>
<evidence type="ECO:0000313" key="6">
    <source>
        <dbReference type="RefSeq" id="XP_028128600.1"/>
    </source>
</evidence>
<dbReference type="PANTHER" id="PTHR11610:SF173">
    <property type="entry name" value="LIPASE DOMAIN-CONTAINING PROTEIN-RELATED"/>
    <property type="match status" value="1"/>
</dbReference>
<organism evidence="6">
    <name type="scientific">Diabrotica virgifera virgifera</name>
    <name type="common">western corn rootworm</name>
    <dbReference type="NCBI Taxonomy" id="50390"/>
    <lineage>
        <taxon>Eukaryota</taxon>
        <taxon>Metazoa</taxon>
        <taxon>Ecdysozoa</taxon>
        <taxon>Arthropoda</taxon>
        <taxon>Hexapoda</taxon>
        <taxon>Insecta</taxon>
        <taxon>Pterygota</taxon>
        <taxon>Neoptera</taxon>
        <taxon>Endopterygota</taxon>
        <taxon>Coleoptera</taxon>
        <taxon>Polyphaga</taxon>
        <taxon>Cucujiformia</taxon>
        <taxon>Chrysomeloidea</taxon>
        <taxon>Chrysomelidae</taxon>
        <taxon>Galerucinae</taxon>
        <taxon>Diabroticina</taxon>
        <taxon>Diabroticites</taxon>
        <taxon>Diabrotica</taxon>
    </lineage>
</organism>
<dbReference type="Gene3D" id="3.40.50.1820">
    <property type="entry name" value="alpha/beta hydrolase"/>
    <property type="match status" value="1"/>
</dbReference>
<dbReference type="OrthoDB" id="199913at2759"/>
<dbReference type="GO" id="GO:0016298">
    <property type="term" value="F:lipase activity"/>
    <property type="evidence" value="ECO:0007669"/>
    <property type="project" value="InterPro"/>
</dbReference>
<evidence type="ECO:0000259" key="5">
    <source>
        <dbReference type="Pfam" id="PF00151"/>
    </source>
</evidence>
<dbReference type="RefSeq" id="XP_028128600.1">
    <property type="nucleotide sequence ID" value="XM_028272799.1"/>
</dbReference>
<gene>
    <name evidence="6 7" type="primary">LOC114324894</name>
</gene>
<name>A0A6P7F570_DIAVI</name>
<dbReference type="RefSeq" id="XP_028128601.1">
    <property type="nucleotide sequence ID" value="XM_028272800.1"/>
</dbReference>
<feature type="domain" description="Lipase" evidence="5">
    <location>
        <begin position="49"/>
        <end position="294"/>
    </location>
</feature>
<evidence type="ECO:0000256" key="3">
    <source>
        <dbReference type="ARBA" id="ARBA00022525"/>
    </source>
</evidence>
<evidence type="ECO:0000313" key="7">
    <source>
        <dbReference type="RefSeq" id="XP_028128601.1"/>
    </source>
</evidence>
<comment type="similarity">
    <text evidence="2 4">Belongs to the AB hydrolase superfamily. Lipase family.</text>
</comment>
<accession>A0A6P7F570</accession>
<dbReference type="Pfam" id="PF00151">
    <property type="entry name" value="Lipase"/>
    <property type="match status" value="1"/>
</dbReference>
<dbReference type="AlphaFoldDB" id="A0A6P7F570"/>
<dbReference type="InterPro" id="IPR000734">
    <property type="entry name" value="TAG_lipase"/>
</dbReference>
<dbReference type="KEGG" id="dvv:114324894"/>
<evidence type="ECO:0000256" key="4">
    <source>
        <dbReference type="RuleBase" id="RU004262"/>
    </source>
</evidence>
<dbReference type="GO" id="GO:0016042">
    <property type="term" value="P:lipid catabolic process"/>
    <property type="evidence" value="ECO:0007669"/>
    <property type="project" value="TreeGrafter"/>
</dbReference>
<sequence length="336" mass="36304">MSALIPLQFLNIISPYYCTIDPTTMQYNVQNLVLQPFNQNKDLCPINPNKDTIFRAYTSTNPDTPTILRTGDVAALQQSGITNSKCLVVYLHGFMASPDSPNSQNFKNAILNSAGCNVILVDNKGLLSAPDYFTAIGNIKPIAEFTATFLDDLISKVGQMPLFLVGTSIGGHIAGVTSRKMTGTVSIAYGLDVAGPILDFLPEDSTIAKGDAKFVVLVHSNMFFFGSFRLAGDLDIFVNNGIIQLNCFIAFITTPTTPLPKVVLCSHLTSVAMMTKGMSNPTRYPMTKCSSFAEPIMGPCAVPSSVYFADYFIENSPLLGESGIRRIDTTDTTLSA</sequence>
<dbReference type="GO" id="GO:0005615">
    <property type="term" value="C:extracellular space"/>
    <property type="evidence" value="ECO:0007669"/>
    <property type="project" value="TreeGrafter"/>
</dbReference>
<proteinExistence type="inferred from homology"/>
<dbReference type="InterPro" id="IPR029058">
    <property type="entry name" value="AB_hydrolase_fold"/>
</dbReference>
<keyword evidence="3" id="KW-0964">Secreted</keyword>
<comment type="subcellular location">
    <subcellularLocation>
        <location evidence="1">Secreted</location>
    </subcellularLocation>
</comment>
<evidence type="ECO:0000256" key="2">
    <source>
        <dbReference type="ARBA" id="ARBA00010701"/>
    </source>
</evidence>
<dbReference type="SUPFAM" id="SSF53474">
    <property type="entry name" value="alpha/beta-Hydrolases"/>
    <property type="match status" value="1"/>
</dbReference>
<dbReference type="PANTHER" id="PTHR11610">
    <property type="entry name" value="LIPASE"/>
    <property type="match status" value="1"/>
</dbReference>
<reference evidence="6 7" key="1">
    <citation type="submission" date="2025-04" db="UniProtKB">
        <authorList>
            <consortium name="RefSeq"/>
        </authorList>
    </citation>
    <scope>IDENTIFICATION</scope>
    <source>
        <tissue evidence="6 7">Whole insect</tissue>
    </source>
</reference>